<dbReference type="SUPFAM" id="SSF102588">
    <property type="entry name" value="LmbE-like"/>
    <property type="match status" value="1"/>
</dbReference>
<dbReference type="GO" id="GO:0035595">
    <property type="term" value="F:N-acetylglucosaminylinositol deacetylase activity"/>
    <property type="evidence" value="ECO:0007669"/>
    <property type="project" value="UniProtKB-EC"/>
</dbReference>
<dbReference type="NCBIfam" id="TIGR04001">
    <property type="entry name" value="thiol_BshB1"/>
    <property type="match status" value="1"/>
</dbReference>
<dbReference type="EC" id="3.5.1.103" evidence="1"/>
<evidence type="ECO:0000313" key="2">
    <source>
        <dbReference type="Proteomes" id="UP000316855"/>
    </source>
</evidence>
<proteinExistence type="predicted"/>
<accession>A0A517VGJ2</accession>
<dbReference type="InterPro" id="IPR024078">
    <property type="entry name" value="LmbE-like_dom_sf"/>
</dbReference>
<dbReference type="InterPro" id="IPR003737">
    <property type="entry name" value="GlcNAc_PI_deacetylase-related"/>
</dbReference>
<dbReference type="EMBL" id="CP036343">
    <property type="protein sequence ID" value="QDT92133.1"/>
    <property type="molecule type" value="Genomic_DNA"/>
</dbReference>
<protein>
    <submittedName>
        <fullName evidence="1">1D-myo-inositol 2-acetamido-2-deoxy-alpha-D-glucopyranoside deacetylase</fullName>
        <ecNumber evidence="1">3.5.1.103</ecNumber>
    </submittedName>
</protein>
<dbReference type="KEGG" id="gax:Pan161_37990"/>
<dbReference type="Proteomes" id="UP000316855">
    <property type="component" value="Chromosome"/>
</dbReference>
<keyword evidence="2" id="KW-1185">Reference proteome</keyword>
<dbReference type="PANTHER" id="PTHR12993:SF30">
    <property type="entry name" value="N-ACETYL-ALPHA-D-GLUCOSAMINYL L-MALATE DEACETYLASE 1"/>
    <property type="match status" value="1"/>
</dbReference>
<dbReference type="Pfam" id="PF02585">
    <property type="entry name" value="PIG-L"/>
    <property type="match status" value="1"/>
</dbReference>
<keyword evidence="1" id="KW-0378">Hydrolase</keyword>
<organism evidence="1 2">
    <name type="scientific">Gimesia algae</name>
    <dbReference type="NCBI Taxonomy" id="2527971"/>
    <lineage>
        <taxon>Bacteria</taxon>
        <taxon>Pseudomonadati</taxon>
        <taxon>Planctomycetota</taxon>
        <taxon>Planctomycetia</taxon>
        <taxon>Planctomycetales</taxon>
        <taxon>Planctomycetaceae</taxon>
        <taxon>Gimesia</taxon>
    </lineage>
</organism>
<dbReference type="GO" id="GO:0071793">
    <property type="term" value="P:bacillithiol biosynthetic process"/>
    <property type="evidence" value="ECO:0007669"/>
    <property type="project" value="InterPro"/>
</dbReference>
<evidence type="ECO:0000313" key="1">
    <source>
        <dbReference type="EMBL" id="QDT92133.1"/>
    </source>
</evidence>
<name>A0A517VGJ2_9PLAN</name>
<reference evidence="1 2" key="1">
    <citation type="submission" date="2019-02" db="EMBL/GenBank/DDBJ databases">
        <title>Deep-cultivation of Planctomycetes and their phenomic and genomic characterization uncovers novel biology.</title>
        <authorList>
            <person name="Wiegand S."/>
            <person name="Jogler M."/>
            <person name="Boedeker C."/>
            <person name="Pinto D."/>
            <person name="Vollmers J."/>
            <person name="Rivas-Marin E."/>
            <person name="Kohn T."/>
            <person name="Peeters S.H."/>
            <person name="Heuer A."/>
            <person name="Rast P."/>
            <person name="Oberbeckmann S."/>
            <person name="Bunk B."/>
            <person name="Jeske O."/>
            <person name="Meyerdierks A."/>
            <person name="Storesund J.E."/>
            <person name="Kallscheuer N."/>
            <person name="Luecker S."/>
            <person name="Lage O.M."/>
            <person name="Pohl T."/>
            <person name="Merkel B.J."/>
            <person name="Hornburger P."/>
            <person name="Mueller R.-W."/>
            <person name="Bruemmer F."/>
            <person name="Labrenz M."/>
            <person name="Spormann A.M."/>
            <person name="Op den Camp H."/>
            <person name="Overmann J."/>
            <person name="Amann R."/>
            <person name="Jetten M.S.M."/>
            <person name="Mascher T."/>
            <person name="Medema M.H."/>
            <person name="Devos D.P."/>
            <person name="Kaster A.-K."/>
            <person name="Ovreas L."/>
            <person name="Rohde M."/>
            <person name="Galperin M.Y."/>
            <person name="Jogler C."/>
        </authorList>
    </citation>
    <scope>NUCLEOTIDE SEQUENCE [LARGE SCALE GENOMIC DNA]</scope>
    <source>
        <strain evidence="1 2">Pan161</strain>
    </source>
</reference>
<dbReference type="Gene3D" id="3.40.50.10320">
    <property type="entry name" value="LmbE-like"/>
    <property type="match status" value="1"/>
</dbReference>
<dbReference type="OrthoDB" id="9815144at2"/>
<dbReference type="InterPro" id="IPR023842">
    <property type="entry name" value="Bacillithiol_biosynth_BshB1"/>
</dbReference>
<dbReference type="PANTHER" id="PTHR12993">
    <property type="entry name" value="N-ACETYLGLUCOSAMINYL-PHOSPHATIDYLINOSITOL DE-N-ACETYLASE-RELATED"/>
    <property type="match status" value="1"/>
</dbReference>
<dbReference type="AlphaFoldDB" id="A0A517VGJ2"/>
<gene>
    <name evidence="1" type="primary">mshB_2</name>
    <name evidence="1" type="ORF">Pan161_37990</name>
</gene>
<sequence length="251" mass="28366">MARGSGAFDSCYEGVYVNSALDVLVVAPHPDDAEISVGGTILASKALGMRVGVVELTNGEPTPYGSPEIREQETAASTAVLDLDWRENLGLPNRSLESNLEARRELAIVFRTQRPRIILAPYWEDVHPDHVAASQLVDAARFWAKLSKTDMPGERFWPPQMYYFWSIHLRIHPKPSFVFDISEYIDQKMQAVQCYESQMIAGRPTEHPTVLDDIKDRARYWGWTIHRAYGEPFASREEIGIQSFLPLTSAE</sequence>